<feature type="compositionally biased region" description="Gly residues" evidence="8">
    <location>
        <begin position="607"/>
        <end position="617"/>
    </location>
</feature>
<evidence type="ECO:0000256" key="8">
    <source>
        <dbReference type="SAM" id="MobiDB-lite"/>
    </source>
</evidence>
<name>A0A0D2B9D9_9PEZI</name>
<evidence type="ECO:0000256" key="1">
    <source>
        <dbReference type="ARBA" id="ARBA00022741"/>
    </source>
</evidence>
<dbReference type="EMBL" id="KN847532">
    <property type="protein sequence ID" value="KIW07864.1"/>
    <property type="molecule type" value="Genomic_DNA"/>
</dbReference>
<proteinExistence type="inferred from homology"/>
<comment type="catalytic activity">
    <reaction evidence="7">
        <text>ATP + H2O = ADP + phosphate + H(+)</text>
        <dbReference type="Rhea" id="RHEA:13065"/>
        <dbReference type="ChEBI" id="CHEBI:15377"/>
        <dbReference type="ChEBI" id="CHEBI:15378"/>
        <dbReference type="ChEBI" id="CHEBI:30616"/>
        <dbReference type="ChEBI" id="CHEBI:43474"/>
        <dbReference type="ChEBI" id="CHEBI:456216"/>
        <dbReference type="EC" id="3.6.4.13"/>
    </reaction>
</comment>
<keyword evidence="1 6" id="KW-0547">Nucleotide-binding</keyword>
<dbReference type="SMART" id="SM00490">
    <property type="entry name" value="HELICc"/>
    <property type="match status" value="1"/>
</dbReference>
<comment type="similarity">
    <text evidence="6">Belongs to the DEAD box helicase family.</text>
</comment>
<dbReference type="FunCoup" id="A0A0D2B9D9">
    <property type="interactions" value="182"/>
</dbReference>
<evidence type="ECO:0000256" key="3">
    <source>
        <dbReference type="ARBA" id="ARBA00022806"/>
    </source>
</evidence>
<reference evidence="11 12" key="1">
    <citation type="submission" date="2015-01" db="EMBL/GenBank/DDBJ databases">
        <title>The Genome Sequence of Ochroconis gallopava CBS43764.</title>
        <authorList>
            <consortium name="The Broad Institute Genomics Platform"/>
            <person name="Cuomo C."/>
            <person name="de Hoog S."/>
            <person name="Gorbushina A."/>
            <person name="Stielow B."/>
            <person name="Teixiera M."/>
            <person name="Abouelleil A."/>
            <person name="Chapman S.B."/>
            <person name="Priest M."/>
            <person name="Young S.K."/>
            <person name="Wortman J."/>
            <person name="Nusbaum C."/>
            <person name="Birren B."/>
        </authorList>
    </citation>
    <scope>NUCLEOTIDE SEQUENCE [LARGE SCALE GENOMIC DNA]</scope>
    <source>
        <strain evidence="11 12">CBS 43764</strain>
    </source>
</reference>
<dbReference type="CDD" id="cd17964">
    <property type="entry name" value="DEADc_MSS116"/>
    <property type="match status" value="1"/>
</dbReference>
<gene>
    <name evidence="11" type="ORF">PV09_01779</name>
</gene>
<keyword evidence="2 6" id="KW-0378">Hydrolase</keyword>
<dbReference type="SMART" id="SM00487">
    <property type="entry name" value="DEXDc"/>
    <property type="match status" value="1"/>
</dbReference>
<evidence type="ECO:0000256" key="5">
    <source>
        <dbReference type="ARBA" id="ARBA00022884"/>
    </source>
</evidence>
<dbReference type="SUPFAM" id="SSF52540">
    <property type="entry name" value="P-loop containing nucleoside triphosphate hydrolases"/>
    <property type="match status" value="2"/>
</dbReference>
<dbReference type="Pfam" id="PF00271">
    <property type="entry name" value="Helicase_C"/>
    <property type="match status" value="1"/>
</dbReference>
<accession>A0A0D2B9D9</accession>
<dbReference type="InterPro" id="IPR014001">
    <property type="entry name" value="Helicase_ATP-bd"/>
</dbReference>
<evidence type="ECO:0000313" key="11">
    <source>
        <dbReference type="EMBL" id="KIW07864.1"/>
    </source>
</evidence>
<dbReference type="InParanoid" id="A0A0D2B9D9"/>
<dbReference type="InterPro" id="IPR000629">
    <property type="entry name" value="RNA-helicase_DEAD-box_CS"/>
</dbReference>
<protein>
    <recommendedName>
        <fullName evidence="7">ATP-dependent RNA helicase</fullName>
        <ecNumber evidence="7">3.6.4.13</ecNumber>
    </recommendedName>
</protein>
<evidence type="ECO:0000256" key="4">
    <source>
        <dbReference type="ARBA" id="ARBA00022840"/>
    </source>
</evidence>
<dbReference type="RefSeq" id="XP_016217733.1">
    <property type="nucleotide sequence ID" value="XM_016354721.1"/>
</dbReference>
<keyword evidence="12" id="KW-1185">Reference proteome</keyword>
<dbReference type="OrthoDB" id="193716at2759"/>
<dbReference type="GO" id="GO:0005524">
    <property type="term" value="F:ATP binding"/>
    <property type="evidence" value="ECO:0007669"/>
    <property type="project" value="UniProtKB-UniRule"/>
</dbReference>
<keyword evidence="3 6" id="KW-0347">Helicase</keyword>
<dbReference type="Pfam" id="PF00270">
    <property type="entry name" value="DEAD"/>
    <property type="match status" value="1"/>
</dbReference>
<comment type="domain">
    <text evidence="7">The Q motif is unique to and characteristic of the DEAD box family of RNA helicases and controls ATP binding and hydrolysis.</text>
</comment>
<comment type="function">
    <text evidence="7">RNA helicase.</text>
</comment>
<sequence length="625" mass="68178">MLGALRRYSAFVPRTLSSAATRASAPRTQALNLNRLAQLKSCVPARSFSNAIRWQQQALAEAVQETEAPAGDGFTKFQELADRQLVHQNVIDAIKRMGIETMTEVQAATINTALRGTDIIAQAKTGTGKTIAFLLPILQRILENDPSLATRSGWRQTTASDIRALIISPTRELAEQIADEARKLCRGTNVIVQAAVGGTMKSQMLRATQRQGCHLLVGTPGRLRDILSDPWSGVAAPGLDALVLDEADRLMDDGFWPSIQDIMGMLPNPKDKDRQTLMFSATMPREVLHVARQVLKPGYEFVSTIREDDAPTLERVPQKVVRADGFENLMPALYELAMRETRKAEEVPDARPFKAIVFFNSTAETSLATAIFNNLRSSSRNGRAFLSRTPVLEIHGKLTQAQRTRASADFKRLPGAMLFSSDVTARGMDFPNVTHVIQVGCPSNAETYIHRIGRTARAGKEGEGWLFLSKVELPEARQRLRGLPIQPDDTLQSANVNMTTPAQLPAPVAGVLTDVGNAVKSVDPSLLSATYRAYLGVYQWLPTKQLLVDSLARLSRFGWGLSSPPKVPPGLASKLRLNGLQNVNIGVEETSLRSGGRLQGLRSGGSHRSGGGNGRQGWGNDNPAW</sequence>
<dbReference type="EC" id="3.6.4.13" evidence="7"/>
<organism evidence="11 12">
    <name type="scientific">Verruconis gallopava</name>
    <dbReference type="NCBI Taxonomy" id="253628"/>
    <lineage>
        <taxon>Eukaryota</taxon>
        <taxon>Fungi</taxon>
        <taxon>Dikarya</taxon>
        <taxon>Ascomycota</taxon>
        <taxon>Pezizomycotina</taxon>
        <taxon>Dothideomycetes</taxon>
        <taxon>Pleosporomycetidae</taxon>
        <taxon>Venturiales</taxon>
        <taxon>Sympoventuriaceae</taxon>
        <taxon>Verruconis</taxon>
    </lineage>
</organism>
<dbReference type="Proteomes" id="UP000053259">
    <property type="component" value="Unassembled WGS sequence"/>
</dbReference>
<keyword evidence="5 7" id="KW-0694">RNA-binding</keyword>
<dbReference type="GO" id="GO:0003724">
    <property type="term" value="F:RNA helicase activity"/>
    <property type="evidence" value="ECO:0007669"/>
    <property type="project" value="UniProtKB-EC"/>
</dbReference>
<dbReference type="InterPro" id="IPR001650">
    <property type="entry name" value="Helicase_C-like"/>
</dbReference>
<dbReference type="InterPro" id="IPR027417">
    <property type="entry name" value="P-loop_NTPase"/>
</dbReference>
<evidence type="ECO:0000259" key="10">
    <source>
        <dbReference type="PROSITE" id="PS51194"/>
    </source>
</evidence>
<feature type="compositionally biased region" description="Low complexity" evidence="8">
    <location>
        <begin position="594"/>
        <end position="606"/>
    </location>
</feature>
<dbReference type="GO" id="GO:0003723">
    <property type="term" value="F:RNA binding"/>
    <property type="evidence" value="ECO:0007669"/>
    <property type="project" value="UniProtKB-UniRule"/>
</dbReference>
<feature type="domain" description="Helicase C-terminal" evidence="10">
    <location>
        <begin position="339"/>
        <end position="502"/>
    </location>
</feature>
<evidence type="ECO:0000256" key="2">
    <source>
        <dbReference type="ARBA" id="ARBA00022801"/>
    </source>
</evidence>
<dbReference type="PANTHER" id="PTHR24031">
    <property type="entry name" value="RNA HELICASE"/>
    <property type="match status" value="1"/>
</dbReference>
<dbReference type="InterPro" id="IPR011545">
    <property type="entry name" value="DEAD/DEAH_box_helicase_dom"/>
</dbReference>
<dbReference type="AlphaFoldDB" id="A0A0D2B9D9"/>
<evidence type="ECO:0000313" key="12">
    <source>
        <dbReference type="Proteomes" id="UP000053259"/>
    </source>
</evidence>
<dbReference type="GO" id="GO:0016787">
    <property type="term" value="F:hydrolase activity"/>
    <property type="evidence" value="ECO:0007669"/>
    <property type="project" value="UniProtKB-KW"/>
</dbReference>
<feature type="domain" description="Helicase ATP-binding" evidence="9">
    <location>
        <begin position="110"/>
        <end position="301"/>
    </location>
</feature>
<dbReference type="CDD" id="cd18787">
    <property type="entry name" value="SF2_C_DEAD"/>
    <property type="match status" value="1"/>
</dbReference>
<dbReference type="PROSITE" id="PS00039">
    <property type="entry name" value="DEAD_ATP_HELICASE"/>
    <property type="match status" value="1"/>
</dbReference>
<evidence type="ECO:0000256" key="7">
    <source>
        <dbReference type="RuleBase" id="RU365068"/>
    </source>
</evidence>
<dbReference type="VEuPathDB" id="FungiDB:PV09_01779"/>
<keyword evidence="4 6" id="KW-0067">ATP-binding</keyword>
<feature type="region of interest" description="Disordered" evidence="8">
    <location>
        <begin position="594"/>
        <end position="625"/>
    </location>
</feature>
<evidence type="ECO:0000259" key="9">
    <source>
        <dbReference type="PROSITE" id="PS51192"/>
    </source>
</evidence>
<dbReference type="PROSITE" id="PS51192">
    <property type="entry name" value="HELICASE_ATP_BIND_1"/>
    <property type="match status" value="1"/>
</dbReference>
<dbReference type="Gene3D" id="3.40.50.300">
    <property type="entry name" value="P-loop containing nucleotide triphosphate hydrolases"/>
    <property type="match status" value="2"/>
</dbReference>
<dbReference type="GeneID" id="27309752"/>
<dbReference type="HOGENOM" id="CLU_003041_26_6_1"/>
<evidence type="ECO:0000256" key="6">
    <source>
        <dbReference type="RuleBase" id="RU000492"/>
    </source>
</evidence>
<dbReference type="STRING" id="253628.A0A0D2B9D9"/>
<dbReference type="PROSITE" id="PS51194">
    <property type="entry name" value="HELICASE_CTER"/>
    <property type="match status" value="1"/>
</dbReference>